<evidence type="ECO:0000256" key="4">
    <source>
        <dbReference type="SAM" id="MobiDB-lite"/>
    </source>
</evidence>
<gene>
    <name evidence="5" type="ORF">Tci_059630</name>
</gene>
<evidence type="ECO:0000313" key="5">
    <source>
        <dbReference type="EMBL" id="GEU87652.1"/>
    </source>
</evidence>
<proteinExistence type="inferred from homology"/>
<dbReference type="GO" id="GO:0009910">
    <property type="term" value="P:negative regulation of flower development"/>
    <property type="evidence" value="ECO:0007669"/>
    <property type="project" value="TreeGrafter"/>
</dbReference>
<keyword evidence="3" id="KW-0963">Cytoplasm</keyword>
<dbReference type="SUPFAM" id="SSF49777">
    <property type="entry name" value="PEBP-like"/>
    <property type="match status" value="1"/>
</dbReference>
<organism evidence="5">
    <name type="scientific">Tanacetum cinerariifolium</name>
    <name type="common">Dalmatian daisy</name>
    <name type="synonym">Chrysanthemum cinerariifolium</name>
    <dbReference type="NCBI Taxonomy" id="118510"/>
    <lineage>
        <taxon>Eukaryota</taxon>
        <taxon>Viridiplantae</taxon>
        <taxon>Streptophyta</taxon>
        <taxon>Embryophyta</taxon>
        <taxon>Tracheophyta</taxon>
        <taxon>Spermatophyta</taxon>
        <taxon>Magnoliopsida</taxon>
        <taxon>eudicotyledons</taxon>
        <taxon>Gunneridae</taxon>
        <taxon>Pentapetalae</taxon>
        <taxon>asterids</taxon>
        <taxon>campanulids</taxon>
        <taxon>Asterales</taxon>
        <taxon>Asteraceae</taxon>
        <taxon>Asteroideae</taxon>
        <taxon>Anthemideae</taxon>
        <taxon>Anthemidinae</taxon>
        <taxon>Tanacetum</taxon>
    </lineage>
</organism>
<dbReference type="GO" id="GO:0010228">
    <property type="term" value="P:vegetative to reproductive phase transition of meristem"/>
    <property type="evidence" value="ECO:0007669"/>
    <property type="project" value="TreeGrafter"/>
</dbReference>
<feature type="compositionally biased region" description="Polar residues" evidence="4">
    <location>
        <begin position="178"/>
        <end position="199"/>
    </location>
</feature>
<dbReference type="EMBL" id="BKCJ010009586">
    <property type="protein sequence ID" value="GEU87652.1"/>
    <property type="molecule type" value="Genomic_DNA"/>
</dbReference>
<evidence type="ECO:0000256" key="3">
    <source>
        <dbReference type="ARBA" id="ARBA00022490"/>
    </source>
</evidence>
<dbReference type="InterPro" id="IPR035810">
    <property type="entry name" value="PEBP_euk"/>
</dbReference>
<evidence type="ECO:0000256" key="2">
    <source>
        <dbReference type="ARBA" id="ARBA00007091"/>
    </source>
</evidence>
<dbReference type="PROSITE" id="PS01220">
    <property type="entry name" value="PBP"/>
    <property type="match status" value="1"/>
</dbReference>
<dbReference type="GO" id="GO:0005737">
    <property type="term" value="C:cytoplasm"/>
    <property type="evidence" value="ECO:0007669"/>
    <property type="project" value="UniProtKB-SubCell"/>
</dbReference>
<dbReference type="InterPro" id="IPR008914">
    <property type="entry name" value="PEBP"/>
</dbReference>
<feature type="region of interest" description="Disordered" evidence="4">
    <location>
        <begin position="173"/>
        <end position="199"/>
    </location>
</feature>
<dbReference type="FunFam" id="3.90.280.10:FF:000001">
    <property type="entry name" value="Terminal flower 1"/>
    <property type="match status" value="1"/>
</dbReference>
<dbReference type="CDD" id="cd00866">
    <property type="entry name" value="PEBP_euk"/>
    <property type="match status" value="1"/>
</dbReference>
<dbReference type="InterPro" id="IPR036610">
    <property type="entry name" value="PEBP-like_sf"/>
</dbReference>
<name>A0A6L2NRH1_TANCI</name>
<dbReference type="GO" id="GO:0005634">
    <property type="term" value="C:nucleus"/>
    <property type="evidence" value="ECO:0007669"/>
    <property type="project" value="TreeGrafter"/>
</dbReference>
<reference evidence="5" key="1">
    <citation type="journal article" date="2019" name="Sci. Rep.">
        <title>Draft genome of Tanacetum cinerariifolium, the natural source of mosquito coil.</title>
        <authorList>
            <person name="Yamashiro T."/>
            <person name="Shiraishi A."/>
            <person name="Satake H."/>
            <person name="Nakayama K."/>
        </authorList>
    </citation>
    <scope>NUCLEOTIDE SEQUENCE</scope>
</reference>
<protein>
    <submittedName>
        <fullName evidence="5">CEN-like protein 2</fullName>
    </submittedName>
</protein>
<comment type="subcellular location">
    <subcellularLocation>
        <location evidence="1">Cytoplasm</location>
    </subcellularLocation>
</comment>
<dbReference type="Pfam" id="PF01161">
    <property type="entry name" value="PBP"/>
    <property type="match status" value="1"/>
</dbReference>
<comment type="similarity">
    <text evidence="2">Belongs to the phosphatidylethanolamine-binding protein family.</text>
</comment>
<dbReference type="Gene3D" id="3.90.280.10">
    <property type="entry name" value="PEBP-like"/>
    <property type="match status" value="1"/>
</dbReference>
<comment type="caution">
    <text evidence="5">The sequence shown here is derived from an EMBL/GenBank/DDBJ whole genome shotgun (WGS) entry which is preliminary data.</text>
</comment>
<dbReference type="InterPro" id="IPR001858">
    <property type="entry name" value="Phosphatidylethanolamine-bd_CS"/>
</dbReference>
<sequence length="231" mass="25902">MERLTSDHPLVIGRVVGDVVDPFVPSVNMCVMYKDSSNQVYNGHERLPSSLTSKPRVDVHGGDLRSFFTLIMTDPDTPGPSDPYLREHLHWMVTDIPGTTDSTFGNEVVSYDIPRPNIGIHRYVFLLFKQKGRQTVSCPSSRAMFNTRSFARENDLGLPVAANSLQWTACSPKESKQTLRQTGQGSSTENRGIKQPANSLNDPSYNSLKVFFDAVVQATCQVIWHFRTCMF</sequence>
<evidence type="ECO:0000256" key="1">
    <source>
        <dbReference type="ARBA" id="ARBA00004496"/>
    </source>
</evidence>
<dbReference type="PANTHER" id="PTHR11362:SF48">
    <property type="entry name" value="PROTEIN CENTRORADIALIS-LIKE"/>
    <property type="match status" value="1"/>
</dbReference>
<dbReference type="PANTHER" id="PTHR11362">
    <property type="entry name" value="PHOSPHATIDYLETHANOLAMINE-BINDING PROTEIN"/>
    <property type="match status" value="1"/>
</dbReference>
<accession>A0A6L2NRH1</accession>
<dbReference type="AlphaFoldDB" id="A0A6L2NRH1"/>